<name>A0A7J7D7E0_TRIWF</name>
<dbReference type="GO" id="GO:0008270">
    <property type="term" value="F:zinc ion binding"/>
    <property type="evidence" value="ECO:0007669"/>
    <property type="project" value="UniProtKB-KW"/>
</dbReference>
<feature type="compositionally biased region" description="Acidic residues" evidence="5">
    <location>
        <begin position="92"/>
        <end position="122"/>
    </location>
</feature>
<dbReference type="InterPro" id="IPR049808">
    <property type="entry name" value="CONSTANS-like_Bbox1"/>
</dbReference>
<reference evidence="7 8" key="1">
    <citation type="journal article" date="2020" name="Nat. Commun.">
        <title>Genome of Tripterygium wilfordii and identification of cytochrome P450 involved in triptolide biosynthesis.</title>
        <authorList>
            <person name="Tu L."/>
            <person name="Su P."/>
            <person name="Zhang Z."/>
            <person name="Gao L."/>
            <person name="Wang J."/>
            <person name="Hu T."/>
            <person name="Zhou J."/>
            <person name="Zhang Y."/>
            <person name="Zhao Y."/>
            <person name="Liu Y."/>
            <person name="Song Y."/>
            <person name="Tong Y."/>
            <person name="Lu Y."/>
            <person name="Yang J."/>
            <person name="Xu C."/>
            <person name="Jia M."/>
            <person name="Peters R.J."/>
            <person name="Huang L."/>
            <person name="Gao W."/>
        </authorList>
    </citation>
    <scope>NUCLEOTIDE SEQUENCE [LARGE SCALE GENOMIC DNA]</scope>
    <source>
        <strain evidence="8">cv. XIE 37</strain>
        <tissue evidence="7">Leaf</tissue>
    </source>
</reference>
<dbReference type="Proteomes" id="UP000593562">
    <property type="component" value="Unassembled WGS sequence"/>
</dbReference>
<protein>
    <submittedName>
        <fullName evidence="7">Zinc finger protein CONSTANS-LIKE 2-like</fullName>
    </submittedName>
</protein>
<evidence type="ECO:0000313" key="7">
    <source>
        <dbReference type="EMBL" id="KAF5742221.1"/>
    </source>
</evidence>
<feature type="region of interest" description="Disordered" evidence="5">
    <location>
        <begin position="83"/>
        <end position="152"/>
    </location>
</feature>
<dbReference type="PANTHER" id="PTHR31717">
    <property type="entry name" value="ZINC FINGER PROTEIN CONSTANS-LIKE 10"/>
    <property type="match status" value="1"/>
</dbReference>
<organism evidence="7 8">
    <name type="scientific">Tripterygium wilfordii</name>
    <name type="common">Thunder God vine</name>
    <dbReference type="NCBI Taxonomy" id="458696"/>
    <lineage>
        <taxon>Eukaryota</taxon>
        <taxon>Viridiplantae</taxon>
        <taxon>Streptophyta</taxon>
        <taxon>Embryophyta</taxon>
        <taxon>Tracheophyta</taxon>
        <taxon>Spermatophyta</taxon>
        <taxon>Magnoliopsida</taxon>
        <taxon>eudicotyledons</taxon>
        <taxon>Gunneridae</taxon>
        <taxon>Pentapetalae</taxon>
        <taxon>rosids</taxon>
        <taxon>fabids</taxon>
        <taxon>Celastrales</taxon>
        <taxon>Celastraceae</taxon>
        <taxon>Tripterygium</taxon>
    </lineage>
</organism>
<feature type="domain" description="B box-type" evidence="6">
    <location>
        <begin position="1"/>
        <end position="45"/>
    </location>
</feature>
<dbReference type="Pfam" id="PF00643">
    <property type="entry name" value="zf-B_box"/>
    <property type="match status" value="1"/>
</dbReference>
<dbReference type="PANTHER" id="PTHR31717:SF60">
    <property type="entry name" value="B-BOX TYPE ZINC FINGER FAMILY PROTEIN"/>
    <property type="match status" value="1"/>
</dbReference>
<dbReference type="AlphaFoldDB" id="A0A7J7D7E0"/>
<dbReference type="EMBL" id="JAAARO010000009">
    <property type="protein sequence ID" value="KAF5742221.1"/>
    <property type="molecule type" value="Genomic_DNA"/>
</dbReference>
<dbReference type="InterPro" id="IPR000315">
    <property type="entry name" value="Znf_B-box"/>
</dbReference>
<keyword evidence="8" id="KW-1185">Reference proteome</keyword>
<keyword evidence="1" id="KW-0479">Metal-binding</keyword>
<evidence type="ECO:0000256" key="1">
    <source>
        <dbReference type="ARBA" id="ARBA00022723"/>
    </source>
</evidence>
<comment type="caution">
    <text evidence="7">The sequence shown here is derived from an EMBL/GenBank/DDBJ whole genome shotgun (WGS) entry which is preliminary data.</text>
</comment>
<dbReference type="OrthoDB" id="153872at2759"/>
<evidence type="ECO:0000256" key="4">
    <source>
        <dbReference type="PROSITE-ProRule" id="PRU00024"/>
    </source>
</evidence>
<evidence type="ECO:0000256" key="3">
    <source>
        <dbReference type="ARBA" id="ARBA00022833"/>
    </source>
</evidence>
<dbReference type="SMART" id="SM00336">
    <property type="entry name" value="BBOX"/>
    <property type="match status" value="1"/>
</dbReference>
<accession>A0A7J7D7E0</accession>
<evidence type="ECO:0000256" key="5">
    <source>
        <dbReference type="SAM" id="MobiDB-lite"/>
    </source>
</evidence>
<evidence type="ECO:0000313" key="8">
    <source>
        <dbReference type="Proteomes" id="UP000593562"/>
    </source>
</evidence>
<sequence length="152" mass="16425">MTKCELCNSSAKMYCESDQARLCWDCDAKVHGANFLVAKHSRTLLCHLCHSYTPWAGSGPKLTPTVSVCSSCINSCNGTQEIVDVEERQTDGDTDIEGDDEEEDEDSVISADEEEDDEEEDNQVVPGSSMPVPVDSDFSSSGDCPDSDEGAS</sequence>
<gene>
    <name evidence="7" type="ORF">HS088_TW09G00265</name>
</gene>
<dbReference type="CDD" id="cd19821">
    <property type="entry name" value="Bbox1_BBX-like"/>
    <property type="match status" value="1"/>
</dbReference>
<evidence type="ECO:0000259" key="6">
    <source>
        <dbReference type="PROSITE" id="PS50119"/>
    </source>
</evidence>
<keyword evidence="3" id="KW-0862">Zinc</keyword>
<evidence type="ECO:0000256" key="2">
    <source>
        <dbReference type="ARBA" id="ARBA00022771"/>
    </source>
</evidence>
<dbReference type="PROSITE" id="PS50119">
    <property type="entry name" value="ZF_BBOX"/>
    <property type="match status" value="1"/>
</dbReference>
<keyword evidence="2 4" id="KW-0863">Zinc-finger</keyword>
<dbReference type="InParanoid" id="A0A7J7D7E0"/>
<proteinExistence type="predicted"/>